<dbReference type="Pfam" id="PF00969">
    <property type="entry name" value="MHC_II_beta"/>
    <property type="match status" value="1"/>
</dbReference>
<feature type="domain" description="Ig-like" evidence="8">
    <location>
        <begin position="110"/>
        <end position="205"/>
    </location>
</feature>
<keyword evidence="5" id="KW-0325">Glycoprotein</keyword>
<dbReference type="InterPro" id="IPR036179">
    <property type="entry name" value="Ig-like_dom_sf"/>
</dbReference>
<evidence type="ECO:0000256" key="1">
    <source>
        <dbReference type="ARBA" id="ARBA00004479"/>
    </source>
</evidence>
<dbReference type="AlphaFoldDB" id="A0AAV1FLX1"/>
<accession>A0AAV1FLX1</accession>
<evidence type="ECO:0000256" key="2">
    <source>
        <dbReference type="ARBA" id="ARBA00022692"/>
    </source>
</evidence>
<dbReference type="EMBL" id="OY660871">
    <property type="protein sequence ID" value="CAJ1062217.1"/>
    <property type="molecule type" value="Genomic_DNA"/>
</dbReference>
<dbReference type="Proteomes" id="UP001178508">
    <property type="component" value="Chromosome 8"/>
</dbReference>
<organism evidence="9 10">
    <name type="scientific">Xyrichtys novacula</name>
    <name type="common">Pearly razorfish</name>
    <name type="synonym">Hemipteronotus novacula</name>
    <dbReference type="NCBI Taxonomy" id="13765"/>
    <lineage>
        <taxon>Eukaryota</taxon>
        <taxon>Metazoa</taxon>
        <taxon>Chordata</taxon>
        <taxon>Craniata</taxon>
        <taxon>Vertebrata</taxon>
        <taxon>Euteleostomi</taxon>
        <taxon>Actinopterygii</taxon>
        <taxon>Neopterygii</taxon>
        <taxon>Teleostei</taxon>
        <taxon>Neoteleostei</taxon>
        <taxon>Acanthomorphata</taxon>
        <taxon>Eupercaria</taxon>
        <taxon>Labriformes</taxon>
        <taxon>Labridae</taxon>
        <taxon>Xyrichtys</taxon>
    </lineage>
</organism>
<dbReference type="PANTHER" id="PTHR19944:SF99">
    <property type="entry name" value="HLA CLASS II HISTOCOMPATIBILITY ANTIGEN, DRB1 BETA CHAIN"/>
    <property type="match status" value="1"/>
</dbReference>
<dbReference type="SMART" id="SM00407">
    <property type="entry name" value="IGc1"/>
    <property type="match status" value="1"/>
</dbReference>
<evidence type="ECO:0000256" key="5">
    <source>
        <dbReference type="ARBA" id="ARBA00023180"/>
    </source>
</evidence>
<dbReference type="SUPFAM" id="SSF54452">
    <property type="entry name" value="MHC antigen-recognition domain"/>
    <property type="match status" value="1"/>
</dbReference>
<dbReference type="InterPro" id="IPR050160">
    <property type="entry name" value="MHC/Immunoglobulin"/>
</dbReference>
<dbReference type="GO" id="GO:0042613">
    <property type="term" value="C:MHC class II protein complex"/>
    <property type="evidence" value="ECO:0007669"/>
    <property type="project" value="InterPro"/>
</dbReference>
<dbReference type="SUPFAM" id="SSF48726">
    <property type="entry name" value="Immunoglobulin"/>
    <property type="match status" value="1"/>
</dbReference>
<evidence type="ECO:0000256" key="7">
    <source>
        <dbReference type="SAM" id="SignalP"/>
    </source>
</evidence>
<dbReference type="GO" id="GO:0006955">
    <property type="term" value="P:immune response"/>
    <property type="evidence" value="ECO:0007669"/>
    <property type="project" value="InterPro"/>
</dbReference>
<dbReference type="InterPro" id="IPR011162">
    <property type="entry name" value="MHC_I/II-like_Ag-recog"/>
</dbReference>
<dbReference type="InterPro" id="IPR013783">
    <property type="entry name" value="Ig-like_fold"/>
</dbReference>
<proteinExistence type="predicted"/>
<feature type="transmembrane region" description="Helical" evidence="6">
    <location>
        <begin position="212"/>
        <end position="232"/>
    </location>
</feature>
<protein>
    <submittedName>
        <fullName evidence="9">Rano class II histocompatibility antigen, A beta chain-like</fullName>
    </submittedName>
</protein>
<evidence type="ECO:0000313" key="9">
    <source>
        <dbReference type="EMBL" id="CAJ1062217.1"/>
    </source>
</evidence>
<evidence type="ECO:0000256" key="6">
    <source>
        <dbReference type="SAM" id="Phobius"/>
    </source>
</evidence>
<reference evidence="9" key="1">
    <citation type="submission" date="2023-08" db="EMBL/GenBank/DDBJ databases">
        <authorList>
            <person name="Alioto T."/>
            <person name="Alioto T."/>
            <person name="Gomez Garrido J."/>
        </authorList>
    </citation>
    <scope>NUCLEOTIDE SEQUENCE</scope>
</reference>
<keyword evidence="6" id="KW-0472">Membrane</keyword>
<evidence type="ECO:0000256" key="3">
    <source>
        <dbReference type="ARBA" id="ARBA00022989"/>
    </source>
</evidence>
<dbReference type="SMART" id="SM00921">
    <property type="entry name" value="MHC_II_beta"/>
    <property type="match status" value="1"/>
</dbReference>
<evidence type="ECO:0000259" key="8">
    <source>
        <dbReference type="PROSITE" id="PS50835"/>
    </source>
</evidence>
<dbReference type="PROSITE" id="PS50835">
    <property type="entry name" value="IG_LIKE"/>
    <property type="match status" value="1"/>
</dbReference>
<gene>
    <name evidence="9" type="ORF">XNOV1_A040310</name>
</gene>
<evidence type="ECO:0000256" key="4">
    <source>
        <dbReference type="ARBA" id="ARBA00023157"/>
    </source>
</evidence>
<sequence length="248" mass="27593">MNTCSFFLLLCPLLFSQTEATLFGCGLLQCQFSSSGDVVYLAKMFFNKLLWADYNSTLGKYTGYTEKAIEVVDGFNKNKEFLKREQNNLELCKTHVQLVLDVLSKSAVEPSVTLRSADLSGSRHPSMLVCSAYNFYPKQIRLSWLRNGKEVTSDVMSTEELPSGNWLYQIHSHLELTHTSGDTIACQVEHASLLKPKLYEWESISESERNKFAVGAAALLLGLVVLGGGLIYNKRCTNGRQLVPTSAG</sequence>
<feature type="chain" id="PRO_5043527590" evidence="7">
    <location>
        <begin position="21"/>
        <end position="248"/>
    </location>
</feature>
<keyword evidence="10" id="KW-1185">Reference proteome</keyword>
<dbReference type="InterPro" id="IPR014745">
    <property type="entry name" value="MHC_II_a/b_N"/>
</dbReference>
<dbReference type="PANTHER" id="PTHR19944">
    <property type="entry name" value="MHC CLASS II-RELATED"/>
    <property type="match status" value="1"/>
</dbReference>
<name>A0AAV1FLX1_XYRNO</name>
<comment type="subcellular location">
    <subcellularLocation>
        <location evidence="1">Membrane</location>
        <topology evidence="1">Single-pass type I membrane protein</topology>
    </subcellularLocation>
</comment>
<keyword evidence="7" id="KW-0732">Signal</keyword>
<evidence type="ECO:0000313" key="10">
    <source>
        <dbReference type="Proteomes" id="UP001178508"/>
    </source>
</evidence>
<keyword evidence="2 6" id="KW-0812">Transmembrane</keyword>
<keyword evidence="3 6" id="KW-1133">Transmembrane helix</keyword>
<dbReference type="Gene3D" id="2.60.40.10">
    <property type="entry name" value="Immunoglobulins"/>
    <property type="match status" value="1"/>
</dbReference>
<dbReference type="GO" id="GO:0019882">
    <property type="term" value="P:antigen processing and presentation"/>
    <property type="evidence" value="ECO:0007669"/>
    <property type="project" value="InterPro"/>
</dbReference>
<dbReference type="Pfam" id="PF07654">
    <property type="entry name" value="C1-set"/>
    <property type="match status" value="1"/>
</dbReference>
<dbReference type="InterPro" id="IPR003597">
    <property type="entry name" value="Ig_C1-set"/>
</dbReference>
<dbReference type="InterPro" id="IPR007110">
    <property type="entry name" value="Ig-like_dom"/>
</dbReference>
<dbReference type="InterPro" id="IPR000353">
    <property type="entry name" value="MHC_II_b_N"/>
</dbReference>
<dbReference type="Gene3D" id="3.10.320.10">
    <property type="entry name" value="Class II Histocompatibility Antigen, M Beta Chain, Chain B, domain 1"/>
    <property type="match status" value="1"/>
</dbReference>
<feature type="signal peptide" evidence="7">
    <location>
        <begin position="1"/>
        <end position="20"/>
    </location>
</feature>
<keyword evidence="4" id="KW-1015">Disulfide bond</keyword>